<dbReference type="Proteomes" id="UP000218231">
    <property type="component" value="Unassembled WGS sequence"/>
</dbReference>
<keyword evidence="6 10" id="KW-0238">DNA-binding</keyword>
<dbReference type="SMART" id="SM00430">
    <property type="entry name" value="HOLI"/>
    <property type="match status" value="1"/>
</dbReference>
<evidence type="ECO:0000256" key="1">
    <source>
        <dbReference type="ARBA" id="ARBA00005993"/>
    </source>
</evidence>
<dbReference type="InterPro" id="IPR000536">
    <property type="entry name" value="Nucl_hrmn_rcpt_lig-bd"/>
</dbReference>
<feature type="domain" description="NR LBD" evidence="12">
    <location>
        <begin position="166"/>
        <end position="445"/>
    </location>
</feature>
<protein>
    <recommendedName>
        <fullName evidence="15">Nuclear receptor domain-containing protein</fullName>
    </recommendedName>
</protein>
<dbReference type="Gene3D" id="1.10.565.10">
    <property type="entry name" value="Retinoid X Receptor"/>
    <property type="match status" value="1"/>
</dbReference>
<evidence type="ECO:0000256" key="3">
    <source>
        <dbReference type="ARBA" id="ARBA00022771"/>
    </source>
</evidence>
<gene>
    <name evidence="13" type="ORF">WR25_03866</name>
</gene>
<keyword evidence="5 10" id="KW-0805">Transcription regulation</keyword>
<dbReference type="Pfam" id="PF00105">
    <property type="entry name" value="zf-C4"/>
    <property type="match status" value="1"/>
</dbReference>
<dbReference type="SMART" id="SM00399">
    <property type="entry name" value="ZnF_C4"/>
    <property type="match status" value="1"/>
</dbReference>
<keyword evidence="4 10" id="KW-0862">Zinc</keyword>
<dbReference type="PROSITE" id="PS51030">
    <property type="entry name" value="NUCLEAR_REC_DBD_2"/>
    <property type="match status" value="1"/>
</dbReference>
<dbReference type="SUPFAM" id="SSF48508">
    <property type="entry name" value="Nuclear receptor ligand-binding domain"/>
    <property type="match status" value="1"/>
</dbReference>
<dbReference type="Gene3D" id="3.30.50.10">
    <property type="entry name" value="Erythroid Transcription Factor GATA-1, subunit A"/>
    <property type="match status" value="1"/>
</dbReference>
<evidence type="ECO:0000313" key="14">
    <source>
        <dbReference type="Proteomes" id="UP000218231"/>
    </source>
</evidence>
<dbReference type="Pfam" id="PF00104">
    <property type="entry name" value="Hormone_recep"/>
    <property type="match status" value="1"/>
</dbReference>
<dbReference type="OrthoDB" id="5793246at2759"/>
<keyword evidence="8 10" id="KW-0675">Receptor</keyword>
<keyword evidence="9 10" id="KW-0539">Nucleus</keyword>
<dbReference type="SUPFAM" id="SSF57716">
    <property type="entry name" value="Glucocorticoid receptor-like (DNA-binding domain)"/>
    <property type="match status" value="1"/>
</dbReference>
<dbReference type="PROSITE" id="PS51843">
    <property type="entry name" value="NR_LBD"/>
    <property type="match status" value="1"/>
</dbReference>
<evidence type="ECO:0000256" key="2">
    <source>
        <dbReference type="ARBA" id="ARBA00022723"/>
    </source>
</evidence>
<proteinExistence type="inferred from homology"/>
<evidence type="ECO:0000259" key="12">
    <source>
        <dbReference type="PROSITE" id="PS51843"/>
    </source>
</evidence>
<keyword evidence="7 10" id="KW-0804">Transcription</keyword>
<dbReference type="GO" id="GO:0043565">
    <property type="term" value="F:sequence-specific DNA binding"/>
    <property type="evidence" value="ECO:0007669"/>
    <property type="project" value="InterPro"/>
</dbReference>
<evidence type="ECO:0000313" key="13">
    <source>
        <dbReference type="EMBL" id="PAV62964.1"/>
    </source>
</evidence>
<dbReference type="GO" id="GO:0003700">
    <property type="term" value="F:DNA-binding transcription factor activity"/>
    <property type="evidence" value="ECO:0007669"/>
    <property type="project" value="InterPro"/>
</dbReference>
<comment type="similarity">
    <text evidence="1 10">Belongs to the nuclear hormone receptor family.</text>
</comment>
<dbReference type="InterPro" id="IPR001628">
    <property type="entry name" value="Znf_hrmn_rcpt"/>
</dbReference>
<keyword evidence="14" id="KW-1185">Reference proteome</keyword>
<dbReference type="InterPro" id="IPR013088">
    <property type="entry name" value="Znf_NHR/GATA"/>
</dbReference>
<dbReference type="GO" id="GO:0008270">
    <property type="term" value="F:zinc ion binding"/>
    <property type="evidence" value="ECO:0007669"/>
    <property type="project" value="UniProtKB-KW"/>
</dbReference>
<dbReference type="PANTHER" id="PTHR46397">
    <property type="entry name" value="NUCLEAR HORMONE RECEPTOR FAMILY-RELATED"/>
    <property type="match status" value="1"/>
</dbReference>
<organism evidence="13 14">
    <name type="scientific">Diploscapter pachys</name>
    <dbReference type="NCBI Taxonomy" id="2018661"/>
    <lineage>
        <taxon>Eukaryota</taxon>
        <taxon>Metazoa</taxon>
        <taxon>Ecdysozoa</taxon>
        <taxon>Nematoda</taxon>
        <taxon>Chromadorea</taxon>
        <taxon>Rhabditida</taxon>
        <taxon>Rhabditina</taxon>
        <taxon>Rhabditomorpha</taxon>
        <taxon>Rhabditoidea</taxon>
        <taxon>Rhabditidae</taxon>
        <taxon>Diploscapter</taxon>
    </lineage>
</organism>
<evidence type="ECO:0000256" key="6">
    <source>
        <dbReference type="ARBA" id="ARBA00023125"/>
    </source>
</evidence>
<comment type="subcellular location">
    <subcellularLocation>
        <location evidence="10">Nucleus</location>
    </subcellularLocation>
</comment>
<feature type="domain" description="Nuclear receptor" evidence="11">
    <location>
        <begin position="9"/>
        <end position="85"/>
    </location>
</feature>
<dbReference type="EMBL" id="LIAE01010337">
    <property type="protein sequence ID" value="PAV62964.1"/>
    <property type="molecule type" value="Genomic_DNA"/>
</dbReference>
<keyword evidence="3 10" id="KW-0863">Zinc-finger</keyword>
<keyword evidence="2 10" id="KW-0479">Metal-binding</keyword>
<evidence type="ECO:0000256" key="5">
    <source>
        <dbReference type="ARBA" id="ARBA00023015"/>
    </source>
</evidence>
<evidence type="ECO:0000259" key="11">
    <source>
        <dbReference type="PROSITE" id="PS51030"/>
    </source>
</evidence>
<accession>A0A2A2JML7</accession>
<evidence type="ECO:0008006" key="15">
    <source>
        <dbReference type="Google" id="ProtNLM"/>
    </source>
</evidence>
<reference evidence="13 14" key="1">
    <citation type="journal article" date="2017" name="Curr. Biol.">
        <title>Genome architecture and evolution of a unichromosomal asexual nematode.</title>
        <authorList>
            <person name="Fradin H."/>
            <person name="Zegar C."/>
            <person name="Gutwein M."/>
            <person name="Lucas J."/>
            <person name="Kovtun M."/>
            <person name="Corcoran D."/>
            <person name="Baugh L.R."/>
            <person name="Kiontke K."/>
            <person name="Gunsalus K."/>
            <person name="Fitch D.H."/>
            <person name="Piano F."/>
        </authorList>
    </citation>
    <scope>NUCLEOTIDE SEQUENCE [LARGE SCALE GENOMIC DNA]</scope>
    <source>
        <strain evidence="13">PF1309</strain>
    </source>
</reference>
<evidence type="ECO:0000256" key="8">
    <source>
        <dbReference type="ARBA" id="ARBA00023170"/>
    </source>
</evidence>
<dbReference type="STRING" id="2018661.A0A2A2JML7"/>
<evidence type="ECO:0000256" key="9">
    <source>
        <dbReference type="ARBA" id="ARBA00023242"/>
    </source>
</evidence>
<dbReference type="GO" id="GO:0005634">
    <property type="term" value="C:nucleus"/>
    <property type="evidence" value="ECO:0007669"/>
    <property type="project" value="UniProtKB-SubCell"/>
</dbReference>
<name>A0A2A2JML7_9BILA</name>
<dbReference type="PROSITE" id="PS00031">
    <property type="entry name" value="NUCLEAR_REC_DBD_1"/>
    <property type="match status" value="1"/>
</dbReference>
<dbReference type="PRINTS" id="PR00047">
    <property type="entry name" value="STROIDFINGER"/>
</dbReference>
<sequence>MQLQMLKSPHHCDVCDAKTMECLHFDGQCCKACAAFFRRTVAMNLQYNCHNDDKCPVHFEEKHICRKCRYRKCLECGMKPELVQSKKETHEQRDREKFIEPKSVESTSEGAQTDMLIQDSPAQSSERFESILDLPPTTSTMDPLALVNHYTTLESHLNDRRRIMYTNTPMVHLFNNPNNRCECPYEKEHLRPFDYKKFVGYNRNDLSSVYDYVRNFPDFHLLTTSEKNHVFRTTCCIDGMMDSAFYSIRIGYEDKRLITWNGSYITMSPMPMSGEEPHASIHFDSPEDHIKYRSLMPTKIQQWFNLVIPFHDLAPTFEEFSLIKALTVWHMSTFTFDNSNRVILLLRLLQTERCKPPDLQTTKKCNSERNPRVVCVEQERQGTARGCRAVGATHSLYDVYRCPSARSGRELLRHHILRPVQLRSCNAGNHWISNCYRSLTGKFLC</sequence>
<evidence type="ECO:0000256" key="7">
    <source>
        <dbReference type="ARBA" id="ARBA00023163"/>
    </source>
</evidence>
<dbReference type="AlphaFoldDB" id="A0A2A2JML7"/>
<evidence type="ECO:0000256" key="10">
    <source>
        <dbReference type="RuleBase" id="RU004334"/>
    </source>
</evidence>
<evidence type="ECO:0000256" key="4">
    <source>
        <dbReference type="ARBA" id="ARBA00022833"/>
    </source>
</evidence>
<dbReference type="PANTHER" id="PTHR46397:SF5">
    <property type="entry name" value="NUCLEAR HORMONE RECEPTOR FAMILY MEMBER NHR-20"/>
    <property type="match status" value="1"/>
</dbReference>
<comment type="caution">
    <text evidence="13">The sequence shown here is derived from an EMBL/GenBank/DDBJ whole genome shotgun (WGS) entry which is preliminary data.</text>
</comment>
<dbReference type="InterPro" id="IPR035500">
    <property type="entry name" value="NHR-like_dom_sf"/>
</dbReference>